<evidence type="ECO:0000259" key="1">
    <source>
        <dbReference type="PROSITE" id="PS50943"/>
    </source>
</evidence>
<sequence length="313" mass="34791">MDRAYLIEVARRASGLTQAELAARSGTSQATMSAYERGLKSPTIKVAGRILEAAGYDLNLRRLIDWVEHEAPGVGKFWVPNTLWNVETPDCFAILEFADLVGDGPVRQWDLHDRKQRKGVYEQLLRGGTPEEMIRWIDGPLLVDVWEELELPDAVRAAWKWPIVIARGPTHPDTVRILGRGDESFTGEAWVREREAVPPRPPGPKEPRVRFIRTRFDPRPPEPTADGDETKPAATVAKVAERLATQLATSRHPAAPATWNAGVAFARRWADLGNGHNVVLTPSGPGCVVGVTVEPYVDRLEVGEQLIRLWRTG</sequence>
<comment type="caution">
    <text evidence="2">The sequence shown here is derived from an EMBL/GenBank/DDBJ whole genome shotgun (WGS) entry which is preliminary data.</text>
</comment>
<dbReference type="InterPro" id="IPR001387">
    <property type="entry name" value="Cro/C1-type_HTH"/>
</dbReference>
<name>A0A927IXL8_9MICO</name>
<evidence type="ECO:0000313" key="2">
    <source>
        <dbReference type="EMBL" id="MBD8078216.1"/>
    </source>
</evidence>
<dbReference type="EMBL" id="JACYHB010000002">
    <property type="protein sequence ID" value="MBD8078216.1"/>
    <property type="molecule type" value="Genomic_DNA"/>
</dbReference>
<feature type="domain" description="HTH cro/C1-type" evidence="1">
    <location>
        <begin position="7"/>
        <end position="61"/>
    </location>
</feature>
<dbReference type="Proteomes" id="UP000610846">
    <property type="component" value="Unassembled WGS sequence"/>
</dbReference>
<organism evidence="2 3">
    <name type="scientific">Cellulosimicrobium arenosum</name>
    <dbReference type="NCBI Taxonomy" id="2708133"/>
    <lineage>
        <taxon>Bacteria</taxon>
        <taxon>Bacillati</taxon>
        <taxon>Actinomycetota</taxon>
        <taxon>Actinomycetes</taxon>
        <taxon>Micrococcales</taxon>
        <taxon>Promicromonosporaceae</taxon>
        <taxon>Cellulosimicrobium</taxon>
    </lineage>
</organism>
<dbReference type="CDD" id="cd00093">
    <property type="entry name" value="HTH_XRE"/>
    <property type="match status" value="1"/>
</dbReference>
<evidence type="ECO:0000313" key="3">
    <source>
        <dbReference type="Proteomes" id="UP000610846"/>
    </source>
</evidence>
<reference evidence="2" key="2">
    <citation type="submission" date="2020-09" db="EMBL/GenBank/DDBJ databases">
        <authorList>
            <person name="Yu Y."/>
        </authorList>
    </citation>
    <scope>NUCLEOTIDE SEQUENCE</scope>
    <source>
        <strain evidence="2">KCTC 49039</strain>
    </source>
</reference>
<dbReference type="Gene3D" id="1.10.260.40">
    <property type="entry name" value="lambda repressor-like DNA-binding domains"/>
    <property type="match status" value="1"/>
</dbReference>
<proteinExistence type="predicted"/>
<keyword evidence="3" id="KW-1185">Reference proteome</keyword>
<dbReference type="SMART" id="SM00530">
    <property type="entry name" value="HTH_XRE"/>
    <property type="match status" value="1"/>
</dbReference>
<accession>A0A927IXL8</accession>
<dbReference type="AlphaFoldDB" id="A0A927IXL8"/>
<reference evidence="2" key="1">
    <citation type="journal article" date="2018" name="Curr. Microbiol.">
        <title>Cellulosimicrobium arenosum sp. nov., Isolated from Marine Sediment Sand.</title>
        <authorList>
            <person name="Oh M."/>
            <person name="Kim J.H."/>
            <person name="Yoon J.H."/>
            <person name="Schumann P."/>
            <person name="Kim W."/>
        </authorList>
    </citation>
    <scope>NUCLEOTIDE SEQUENCE</scope>
    <source>
        <strain evidence="2">KCTC 49039</strain>
    </source>
</reference>
<dbReference type="GO" id="GO:0003677">
    <property type="term" value="F:DNA binding"/>
    <property type="evidence" value="ECO:0007669"/>
    <property type="project" value="InterPro"/>
</dbReference>
<protein>
    <submittedName>
        <fullName evidence="2">Helix-turn-helix transcriptional regulator</fullName>
    </submittedName>
</protein>
<dbReference type="InterPro" id="IPR010982">
    <property type="entry name" value="Lambda_DNA-bd_dom_sf"/>
</dbReference>
<dbReference type="Pfam" id="PF01381">
    <property type="entry name" value="HTH_3"/>
    <property type="match status" value="1"/>
</dbReference>
<dbReference type="RefSeq" id="WP_191827777.1">
    <property type="nucleotide sequence ID" value="NZ_JACYHB010000002.1"/>
</dbReference>
<dbReference type="SUPFAM" id="SSF47413">
    <property type="entry name" value="lambda repressor-like DNA-binding domains"/>
    <property type="match status" value="1"/>
</dbReference>
<gene>
    <name evidence="2" type="ORF">IF651_03980</name>
</gene>
<dbReference type="PROSITE" id="PS50943">
    <property type="entry name" value="HTH_CROC1"/>
    <property type="match status" value="1"/>
</dbReference>